<dbReference type="Proteomes" id="UP001202831">
    <property type="component" value="Unassembled WGS sequence"/>
</dbReference>
<comment type="caution">
    <text evidence="1">The sequence shown here is derived from an EMBL/GenBank/DDBJ whole genome shotgun (WGS) entry which is preliminary data.</text>
</comment>
<organism evidence="1 2">
    <name type="scientific">Shewanella corallii</name>
    <dbReference type="NCBI Taxonomy" id="560080"/>
    <lineage>
        <taxon>Bacteria</taxon>
        <taxon>Pseudomonadati</taxon>
        <taxon>Pseudomonadota</taxon>
        <taxon>Gammaproteobacteria</taxon>
        <taxon>Alteromonadales</taxon>
        <taxon>Shewanellaceae</taxon>
        <taxon>Shewanella</taxon>
    </lineage>
</organism>
<dbReference type="Gene3D" id="2.40.128.90">
    <property type="entry name" value="OMPT-like"/>
    <property type="match status" value="1"/>
</dbReference>
<evidence type="ECO:0008006" key="3">
    <source>
        <dbReference type="Google" id="ProtNLM"/>
    </source>
</evidence>
<dbReference type="InterPro" id="IPR053724">
    <property type="entry name" value="OMP_A26_sf"/>
</dbReference>
<accession>A0ABT0NDJ0</accession>
<dbReference type="RefSeq" id="WP_249251058.1">
    <property type="nucleotide sequence ID" value="NZ_JAKIKT010000016.1"/>
</dbReference>
<reference evidence="1 2" key="1">
    <citation type="submission" date="2022-01" db="EMBL/GenBank/DDBJ databases">
        <title>Whole genome-based taxonomy of the Shewanellaceae.</title>
        <authorList>
            <person name="Martin-Rodriguez A.J."/>
        </authorList>
    </citation>
    <scope>NUCLEOTIDE SEQUENCE [LARGE SCALE GENOMIC DNA]</scope>
    <source>
        <strain evidence="1 2">DSM 21332</strain>
    </source>
</reference>
<evidence type="ECO:0000313" key="1">
    <source>
        <dbReference type="EMBL" id="MCL2916521.1"/>
    </source>
</evidence>
<protein>
    <recommendedName>
        <fullName evidence="3">Outer membrane protein beta-barrel domain-containing protein</fullName>
    </recommendedName>
</protein>
<keyword evidence="2" id="KW-1185">Reference proteome</keyword>
<sequence>MQIRVGGFYAESDSSIDVTDPILGEDFKLDFESDLELDQYQFLPFFELEYAYGHKHHYYLDWKQLHRRGDTIGLSRGFQINIDDTIYQVDTGARLDTELDIDILRLGYGYDLFEGQNYTLGVTVGLHTMFISVALEGAIGACISGQIEGNQCGQTPIPRLVEHEVTAPLPDIGLIGRYQLMPGWELTGHAQYFYLELDDMKGALTDIRAGISAELSQNWNLSVSYNYYRVSVDMTETFYNIKVADFNINYSFIGPKLALTYRF</sequence>
<name>A0ABT0NDJ0_9GAMM</name>
<proteinExistence type="predicted"/>
<dbReference type="EMBL" id="JAKIKT010000016">
    <property type="protein sequence ID" value="MCL2916521.1"/>
    <property type="molecule type" value="Genomic_DNA"/>
</dbReference>
<gene>
    <name evidence="1" type="ORF">L2725_22545</name>
</gene>
<evidence type="ECO:0000313" key="2">
    <source>
        <dbReference type="Proteomes" id="UP001202831"/>
    </source>
</evidence>